<dbReference type="PANTHER" id="PTHR32463">
    <property type="entry name" value="L-FUCOSE KINASE"/>
    <property type="match status" value="1"/>
</dbReference>
<dbReference type="GO" id="GO:0005524">
    <property type="term" value="F:ATP binding"/>
    <property type="evidence" value="ECO:0007669"/>
    <property type="project" value="UniProtKB-KW"/>
</dbReference>
<keyword evidence="9" id="KW-1185">Reference proteome</keyword>
<dbReference type="Gene3D" id="3.10.580.10">
    <property type="entry name" value="CBS-domain"/>
    <property type="match status" value="1"/>
</dbReference>
<dbReference type="InterPro" id="IPR046342">
    <property type="entry name" value="CBS_dom_sf"/>
</dbReference>
<evidence type="ECO:0000313" key="8">
    <source>
        <dbReference type="EMBL" id="SFI29304.1"/>
    </source>
</evidence>
<organism evidence="8 9">
    <name type="scientific">Paraburkholderia megapolitana</name>
    <dbReference type="NCBI Taxonomy" id="420953"/>
    <lineage>
        <taxon>Bacteria</taxon>
        <taxon>Pseudomonadati</taxon>
        <taxon>Pseudomonadota</taxon>
        <taxon>Betaproteobacteria</taxon>
        <taxon>Burkholderiales</taxon>
        <taxon>Burkholderiaceae</taxon>
        <taxon>Paraburkholderia</taxon>
    </lineage>
</organism>
<dbReference type="InterPro" id="IPR000644">
    <property type="entry name" value="CBS_dom"/>
</dbReference>
<evidence type="ECO:0000256" key="5">
    <source>
        <dbReference type="ARBA" id="ARBA00038121"/>
    </source>
</evidence>
<dbReference type="SUPFAM" id="SSF55060">
    <property type="entry name" value="GHMP Kinase, C-terminal domain"/>
    <property type="match status" value="1"/>
</dbReference>
<dbReference type="PROSITE" id="PS51371">
    <property type="entry name" value="CBS"/>
    <property type="match status" value="1"/>
</dbReference>
<dbReference type="InterPro" id="IPR001174">
    <property type="entry name" value="HddA/FKP"/>
</dbReference>
<dbReference type="GO" id="GO:0042352">
    <property type="term" value="P:GDP-L-fucose salvage"/>
    <property type="evidence" value="ECO:0007669"/>
    <property type="project" value="TreeGrafter"/>
</dbReference>
<dbReference type="Pfam" id="PF00288">
    <property type="entry name" value="GHMP_kinases_N"/>
    <property type="match status" value="1"/>
</dbReference>
<keyword evidence="2" id="KW-0547">Nucleotide-binding</keyword>
<protein>
    <submittedName>
        <fullName evidence="8">D-glycero-alpha-D-manno-heptose-7-phosphate kinase</fullName>
    </submittedName>
</protein>
<dbReference type="InterPro" id="IPR020568">
    <property type="entry name" value="Ribosomal_Su5_D2-typ_SF"/>
</dbReference>
<evidence type="ECO:0000256" key="1">
    <source>
        <dbReference type="ARBA" id="ARBA00022679"/>
    </source>
</evidence>
<evidence type="ECO:0000259" key="7">
    <source>
        <dbReference type="PROSITE" id="PS51371"/>
    </source>
</evidence>
<gene>
    <name evidence="8" type="ORF">SAMN05192543_102790</name>
</gene>
<dbReference type="Proteomes" id="UP000199548">
    <property type="component" value="Unassembled WGS sequence"/>
</dbReference>
<feature type="domain" description="CBS" evidence="7">
    <location>
        <begin position="1"/>
        <end position="59"/>
    </location>
</feature>
<dbReference type="InterPro" id="IPR013750">
    <property type="entry name" value="GHMP_kinase_C_dom"/>
</dbReference>
<dbReference type="InterPro" id="IPR052203">
    <property type="entry name" value="GHMP_Kinase-Related"/>
</dbReference>
<dbReference type="SUPFAM" id="SSF54631">
    <property type="entry name" value="CBS-domain pair"/>
    <property type="match status" value="1"/>
</dbReference>
<keyword evidence="3 8" id="KW-0418">Kinase</keyword>
<dbReference type="Pfam" id="PF08544">
    <property type="entry name" value="GHMP_kinases_C"/>
    <property type="match status" value="1"/>
</dbReference>
<dbReference type="OrthoDB" id="9812992at2"/>
<name>A0A1I3H0N8_9BURK</name>
<evidence type="ECO:0000256" key="6">
    <source>
        <dbReference type="PROSITE-ProRule" id="PRU00703"/>
    </source>
</evidence>
<dbReference type="Pfam" id="PF00571">
    <property type="entry name" value="CBS"/>
    <property type="match status" value="1"/>
</dbReference>
<dbReference type="PANTHER" id="PTHR32463:SF0">
    <property type="entry name" value="L-FUCOSE KINASE"/>
    <property type="match status" value="1"/>
</dbReference>
<keyword evidence="6" id="KW-0129">CBS domain</keyword>
<evidence type="ECO:0000256" key="4">
    <source>
        <dbReference type="ARBA" id="ARBA00022840"/>
    </source>
</evidence>
<reference evidence="8 9" key="1">
    <citation type="submission" date="2016-10" db="EMBL/GenBank/DDBJ databases">
        <authorList>
            <person name="de Groot N.N."/>
        </authorList>
    </citation>
    <scope>NUCLEOTIDE SEQUENCE [LARGE SCALE GENOMIC DNA]</scope>
    <source>
        <strain evidence="8 9">LMG 23650</strain>
    </source>
</reference>
<dbReference type="STRING" id="420953.SAMN05192543_102790"/>
<dbReference type="PRINTS" id="PR00960">
    <property type="entry name" value="LMBPPROTEIN"/>
</dbReference>
<evidence type="ECO:0000256" key="3">
    <source>
        <dbReference type="ARBA" id="ARBA00022777"/>
    </source>
</evidence>
<sequence>MKDHFKDLVVKHDQPVVDAIAAIERGPTQIALVVDAENVLVGVLTNGDIRRFLVGGGQTSTPVHECMNRKFHALPHGTSREELLKLFDIGYNAVPLLDELGKLVEFATPDFFPPAKEVAVLSRARAPVRISFSGGGTDLTYYFMKNGGVVLNASIALYAHATLIPSAGPEINVISHDIDRHEHYPSLRALLDNPDKGLLSSVVSVIRPDFGFDLFVHSDFPVGSGLGGSSAVATSVVAAFNELRLDKWSTYEIAELAFQAERLCYAISGGWQDQYASAFGGFNLIEFDGKRNLVHSLRLEPATSNELEECLVLCNTGIEHNSGKIHKQQREDFNNNVDRSQQLLDMVDLCRRMHKHLIRGDLNDFGTSLHEAWTIKHGLSSAISGNTLDTIYKAALDAGASGGKLLGAGGGGFFLFYVQPRFRSAVSAALKAHGCTLSTIRFEQEGVTSWRTKVA</sequence>
<dbReference type="AlphaFoldDB" id="A0A1I3H0N8"/>
<keyword evidence="4" id="KW-0067">ATP-binding</keyword>
<evidence type="ECO:0000313" key="9">
    <source>
        <dbReference type="Proteomes" id="UP000199548"/>
    </source>
</evidence>
<dbReference type="EMBL" id="FOQU01000002">
    <property type="protein sequence ID" value="SFI29304.1"/>
    <property type="molecule type" value="Genomic_DNA"/>
</dbReference>
<dbReference type="InterPro" id="IPR036554">
    <property type="entry name" value="GHMP_kinase_C_sf"/>
</dbReference>
<dbReference type="GO" id="GO:0050201">
    <property type="term" value="F:fucokinase activity"/>
    <property type="evidence" value="ECO:0007669"/>
    <property type="project" value="TreeGrafter"/>
</dbReference>
<dbReference type="InterPro" id="IPR006204">
    <property type="entry name" value="GHMP_kinase_N_dom"/>
</dbReference>
<keyword evidence="1" id="KW-0808">Transferase</keyword>
<dbReference type="SUPFAM" id="SSF54211">
    <property type="entry name" value="Ribosomal protein S5 domain 2-like"/>
    <property type="match status" value="1"/>
</dbReference>
<accession>A0A1I3H0N8</accession>
<dbReference type="Gene3D" id="3.30.230.120">
    <property type="match status" value="1"/>
</dbReference>
<comment type="similarity">
    <text evidence="5">Belongs to the GHMP kinase family.</text>
</comment>
<dbReference type="RefSeq" id="WP_091010689.1">
    <property type="nucleotide sequence ID" value="NZ_CP041745.1"/>
</dbReference>
<evidence type="ECO:0000256" key="2">
    <source>
        <dbReference type="ARBA" id="ARBA00022741"/>
    </source>
</evidence>
<proteinExistence type="inferred from homology"/>